<dbReference type="EMBL" id="SSTE01007195">
    <property type="protein sequence ID" value="KAA0057489.1"/>
    <property type="molecule type" value="Genomic_DNA"/>
</dbReference>
<evidence type="ECO:0000313" key="3">
    <source>
        <dbReference type="Proteomes" id="UP000321393"/>
    </source>
</evidence>
<organism evidence="2 3">
    <name type="scientific">Cucumis melo var. makuwa</name>
    <name type="common">Oriental melon</name>
    <dbReference type="NCBI Taxonomy" id="1194695"/>
    <lineage>
        <taxon>Eukaryota</taxon>
        <taxon>Viridiplantae</taxon>
        <taxon>Streptophyta</taxon>
        <taxon>Embryophyta</taxon>
        <taxon>Tracheophyta</taxon>
        <taxon>Spermatophyta</taxon>
        <taxon>Magnoliopsida</taxon>
        <taxon>eudicotyledons</taxon>
        <taxon>Gunneridae</taxon>
        <taxon>Pentapetalae</taxon>
        <taxon>rosids</taxon>
        <taxon>fabids</taxon>
        <taxon>Cucurbitales</taxon>
        <taxon>Cucurbitaceae</taxon>
        <taxon>Benincaseae</taxon>
        <taxon>Cucumis</taxon>
    </lineage>
</organism>
<dbReference type="OrthoDB" id="10571039at2759"/>
<accession>A0A5A7UVC3</accession>
<reference evidence="2 3" key="1">
    <citation type="submission" date="2019-08" db="EMBL/GenBank/DDBJ databases">
        <title>Draft genome sequences of two oriental melons (Cucumis melo L. var makuwa).</title>
        <authorList>
            <person name="Kwon S.-Y."/>
        </authorList>
    </citation>
    <scope>NUCLEOTIDE SEQUENCE [LARGE SCALE GENOMIC DNA]</scope>
    <source>
        <strain evidence="3">cv. SW 3</strain>
        <tissue evidence="2">Leaf</tissue>
    </source>
</reference>
<feature type="compositionally biased region" description="Polar residues" evidence="1">
    <location>
        <begin position="64"/>
        <end position="75"/>
    </location>
</feature>
<gene>
    <name evidence="2" type="ORF">E6C27_scaffold280G003750</name>
</gene>
<sequence>MGEEATVLVAVTNEPLGKENASSTELKRDHQCLDEDTEPESLHSKKQAKEVSNEDVRSEEFLSMNMNTSSYKVQN</sequence>
<dbReference type="AlphaFoldDB" id="A0A5A7UVC3"/>
<feature type="compositionally biased region" description="Basic and acidic residues" evidence="1">
    <location>
        <begin position="40"/>
        <end position="60"/>
    </location>
</feature>
<protein>
    <submittedName>
        <fullName evidence="2">Uncharacterized protein</fullName>
    </submittedName>
</protein>
<evidence type="ECO:0000256" key="1">
    <source>
        <dbReference type="SAM" id="MobiDB-lite"/>
    </source>
</evidence>
<dbReference type="Proteomes" id="UP000321393">
    <property type="component" value="Unassembled WGS sequence"/>
</dbReference>
<feature type="region of interest" description="Disordered" evidence="1">
    <location>
        <begin position="1"/>
        <end position="75"/>
    </location>
</feature>
<proteinExistence type="predicted"/>
<evidence type="ECO:0000313" key="2">
    <source>
        <dbReference type="EMBL" id="KAA0057489.1"/>
    </source>
</evidence>
<comment type="caution">
    <text evidence="2">The sequence shown here is derived from an EMBL/GenBank/DDBJ whole genome shotgun (WGS) entry which is preliminary data.</text>
</comment>
<name>A0A5A7UVC3_CUCMM</name>